<dbReference type="InterPro" id="IPR007630">
    <property type="entry name" value="RNA_pol_sigma70_r4"/>
</dbReference>
<organism evidence="9 10">
    <name type="scientific">Nocardioides plantarum</name>
    <dbReference type="NCBI Taxonomy" id="29299"/>
    <lineage>
        <taxon>Bacteria</taxon>
        <taxon>Bacillati</taxon>
        <taxon>Actinomycetota</taxon>
        <taxon>Actinomycetes</taxon>
        <taxon>Propionibacteriales</taxon>
        <taxon>Nocardioidaceae</taxon>
        <taxon>Nocardioides</taxon>
    </lineage>
</organism>
<evidence type="ECO:0000259" key="6">
    <source>
        <dbReference type="Pfam" id="PF04539"/>
    </source>
</evidence>
<sequence length="285" mass="31839">MPPPADLRLVPSPARPGADQQTSRAERSRLTAELLGRVFATADAAERADLLDRVVVLNCRVADAVASRYRDRGVPLEDLQQAAYEGLVKAVHRFDPAHADDLLTFAVPTIRGEVQRHFRDRSWMVRPPRRVQELQSQTNSVIPAMRDELGREPTDAEVRVRLGIGAAEYAEVVTAFGCFSPSSLDRQVGDDAGSATMGDLLADDGDEHDALEARVLLEPAVRDLGERDQRMLFLRFYEERSQREIADELGLTQAQVSRLLERVLRTLRWAVEPDSRPRSHQGRSA</sequence>
<dbReference type="PANTHER" id="PTHR30385">
    <property type="entry name" value="SIGMA FACTOR F FLAGELLAR"/>
    <property type="match status" value="1"/>
</dbReference>
<dbReference type="Pfam" id="PF04539">
    <property type="entry name" value="Sigma70_r3"/>
    <property type="match status" value="1"/>
</dbReference>
<keyword evidence="3" id="KW-0238">DNA-binding</keyword>
<dbReference type="InterPro" id="IPR007627">
    <property type="entry name" value="RNA_pol_sigma70_r2"/>
</dbReference>
<feature type="domain" description="RNA polymerase sigma-70 region 4" evidence="8">
    <location>
        <begin position="223"/>
        <end position="268"/>
    </location>
</feature>
<evidence type="ECO:0000256" key="1">
    <source>
        <dbReference type="ARBA" id="ARBA00023015"/>
    </source>
</evidence>
<dbReference type="CDD" id="cd06171">
    <property type="entry name" value="Sigma70_r4"/>
    <property type="match status" value="1"/>
</dbReference>
<evidence type="ECO:0000313" key="10">
    <source>
        <dbReference type="Proteomes" id="UP001589750"/>
    </source>
</evidence>
<evidence type="ECO:0000256" key="3">
    <source>
        <dbReference type="ARBA" id="ARBA00023125"/>
    </source>
</evidence>
<keyword evidence="1" id="KW-0805">Transcription regulation</keyword>
<dbReference type="Proteomes" id="UP001589750">
    <property type="component" value="Unassembled WGS sequence"/>
</dbReference>
<evidence type="ECO:0000259" key="7">
    <source>
        <dbReference type="Pfam" id="PF04542"/>
    </source>
</evidence>
<dbReference type="InterPro" id="IPR013324">
    <property type="entry name" value="RNA_pol_sigma_r3/r4-like"/>
</dbReference>
<feature type="domain" description="RNA polymerase sigma-70 region 2" evidence="7">
    <location>
        <begin position="64"/>
        <end position="123"/>
    </location>
</feature>
<dbReference type="EMBL" id="JBHMDG010000022">
    <property type="protein sequence ID" value="MFB9314554.1"/>
    <property type="molecule type" value="Genomic_DNA"/>
</dbReference>
<comment type="caution">
    <text evidence="9">The sequence shown here is derived from an EMBL/GenBank/DDBJ whole genome shotgun (WGS) entry which is preliminary data.</text>
</comment>
<dbReference type="NCBIfam" id="TIGR02937">
    <property type="entry name" value="sigma70-ECF"/>
    <property type="match status" value="1"/>
</dbReference>
<evidence type="ECO:0000259" key="8">
    <source>
        <dbReference type="Pfam" id="PF04545"/>
    </source>
</evidence>
<dbReference type="SUPFAM" id="SSF88659">
    <property type="entry name" value="Sigma3 and sigma4 domains of RNA polymerase sigma factors"/>
    <property type="match status" value="2"/>
</dbReference>
<reference evidence="9 10" key="1">
    <citation type="submission" date="2024-09" db="EMBL/GenBank/DDBJ databases">
        <authorList>
            <person name="Sun Q."/>
            <person name="Mori K."/>
        </authorList>
    </citation>
    <scope>NUCLEOTIDE SEQUENCE [LARGE SCALE GENOMIC DNA]</scope>
    <source>
        <strain evidence="9 10">JCM 9626</strain>
    </source>
</reference>
<protein>
    <submittedName>
        <fullName evidence="9">Sigma-70 family RNA polymerase sigma factor</fullName>
    </submittedName>
</protein>
<feature type="domain" description="RNA polymerase sigma-70 region 3" evidence="6">
    <location>
        <begin position="141"/>
        <end position="206"/>
    </location>
</feature>
<feature type="region of interest" description="Disordered" evidence="5">
    <location>
        <begin position="1"/>
        <end position="25"/>
    </location>
</feature>
<dbReference type="InterPro" id="IPR013325">
    <property type="entry name" value="RNA_pol_sigma_r2"/>
</dbReference>
<dbReference type="Pfam" id="PF04545">
    <property type="entry name" value="Sigma70_r4"/>
    <property type="match status" value="1"/>
</dbReference>
<name>A0ABV5KCT1_9ACTN</name>
<keyword evidence="4" id="KW-0804">Transcription</keyword>
<evidence type="ECO:0000256" key="2">
    <source>
        <dbReference type="ARBA" id="ARBA00023082"/>
    </source>
</evidence>
<evidence type="ECO:0000256" key="5">
    <source>
        <dbReference type="SAM" id="MobiDB-lite"/>
    </source>
</evidence>
<dbReference type="RefSeq" id="WP_140011127.1">
    <property type="nucleotide sequence ID" value="NZ_JBHMDG010000022.1"/>
</dbReference>
<evidence type="ECO:0000256" key="4">
    <source>
        <dbReference type="ARBA" id="ARBA00023163"/>
    </source>
</evidence>
<evidence type="ECO:0000313" key="9">
    <source>
        <dbReference type="EMBL" id="MFB9314554.1"/>
    </source>
</evidence>
<gene>
    <name evidence="9" type="ORF">ACFFRI_15970</name>
</gene>
<dbReference type="PANTHER" id="PTHR30385:SF4">
    <property type="entry name" value="RNA POLYMERASE SIGMA-E FACTOR"/>
    <property type="match status" value="1"/>
</dbReference>
<dbReference type="Pfam" id="PF04542">
    <property type="entry name" value="Sigma70_r2"/>
    <property type="match status" value="1"/>
</dbReference>
<dbReference type="Gene3D" id="1.20.140.160">
    <property type="match status" value="1"/>
</dbReference>
<accession>A0ABV5KCT1</accession>
<keyword evidence="10" id="KW-1185">Reference proteome</keyword>
<keyword evidence="2" id="KW-0731">Sigma factor</keyword>
<dbReference type="Gene3D" id="1.20.120.1810">
    <property type="match status" value="1"/>
</dbReference>
<dbReference type="InterPro" id="IPR007624">
    <property type="entry name" value="RNA_pol_sigma70_r3"/>
</dbReference>
<dbReference type="InterPro" id="IPR014284">
    <property type="entry name" value="RNA_pol_sigma-70_dom"/>
</dbReference>
<dbReference type="SUPFAM" id="SSF88946">
    <property type="entry name" value="Sigma2 domain of RNA polymerase sigma factors"/>
    <property type="match status" value="1"/>
</dbReference>
<proteinExistence type="predicted"/>